<keyword evidence="2" id="KW-0238">DNA-binding</keyword>
<evidence type="ECO:0000256" key="3">
    <source>
        <dbReference type="ARBA" id="ARBA00023163"/>
    </source>
</evidence>
<dbReference type="Proteomes" id="UP000635983">
    <property type="component" value="Unassembled WGS sequence"/>
</dbReference>
<protein>
    <submittedName>
        <fullName evidence="5">AraC family transcriptional regulator</fullName>
    </submittedName>
</protein>
<comment type="caution">
    <text evidence="5">The sequence shown here is derived from an EMBL/GenBank/DDBJ whole genome shotgun (WGS) entry which is preliminary data.</text>
</comment>
<dbReference type="Pfam" id="PF12625">
    <property type="entry name" value="Arabinose_bd"/>
    <property type="match status" value="1"/>
</dbReference>
<dbReference type="Pfam" id="PF12833">
    <property type="entry name" value="HTH_18"/>
    <property type="match status" value="1"/>
</dbReference>
<dbReference type="PANTHER" id="PTHR47894:SF1">
    <property type="entry name" value="HTH-TYPE TRANSCRIPTIONAL REGULATOR VQSM"/>
    <property type="match status" value="1"/>
</dbReference>
<dbReference type="SUPFAM" id="SSF46689">
    <property type="entry name" value="Homeodomain-like"/>
    <property type="match status" value="1"/>
</dbReference>
<keyword evidence="1" id="KW-0805">Transcription regulation</keyword>
<dbReference type="AlphaFoldDB" id="A0A917PPT1"/>
<dbReference type="GO" id="GO:0000976">
    <property type="term" value="F:transcription cis-regulatory region binding"/>
    <property type="evidence" value="ECO:0007669"/>
    <property type="project" value="TreeGrafter"/>
</dbReference>
<organism evidence="5 6">
    <name type="scientific">Pseudomonas matsuisoli</name>
    <dbReference type="NCBI Taxonomy" id="1515666"/>
    <lineage>
        <taxon>Bacteria</taxon>
        <taxon>Pseudomonadati</taxon>
        <taxon>Pseudomonadota</taxon>
        <taxon>Gammaproteobacteria</taxon>
        <taxon>Pseudomonadales</taxon>
        <taxon>Pseudomonadaceae</taxon>
        <taxon>Pseudomonas</taxon>
    </lineage>
</organism>
<dbReference type="GO" id="GO:0005829">
    <property type="term" value="C:cytosol"/>
    <property type="evidence" value="ECO:0007669"/>
    <property type="project" value="TreeGrafter"/>
</dbReference>
<sequence>MRLTALREAPEAGYECDSRFVAAHHLPAVLIDLARSRNIDTHRLLRGCGLFYEDVMTGRAQISPRQFLQLVENTRRLLPAADTPFLFGQRLWPGHYGAASDVLEQADHLLQALEHIKAYRALLSPLLTPVMHFDEQYLHLYWRFSCGENDSNAFLLESAMTAVVALARRQQMERLPWRFEFAYAEPSHVEQYWVHLSDNVAFGRPSTVMSLPRAHLLRPWPHAGSTGGRVARQTCDDQLLTWGWAASFLDELNEHLTRQIRQPLSLERVAAAFAVSPASLKRRLAKHGTSFQEQLDLARRDLAVHLYQVKGLSNDEVAQQLGFNDITNFRRSFKRWTGLVPSELKALLGH</sequence>
<proteinExistence type="predicted"/>
<dbReference type="EMBL" id="BMPO01000002">
    <property type="protein sequence ID" value="GGJ86368.1"/>
    <property type="molecule type" value="Genomic_DNA"/>
</dbReference>
<reference evidence="5" key="2">
    <citation type="submission" date="2020-09" db="EMBL/GenBank/DDBJ databases">
        <authorList>
            <person name="Sun Q."/>
            <person name="Ohkuma M."/>
        </authorList>
    </citation>
    <scope>NUCLEOTIDE SEQUENCE</scope>
    <source>
        <strain evidence="5">JCM 30078</strain>
    </source>
</reference>
<dbReference type="PROSITE" id="PS01124">
    <property type="entry name" value="HTH_ARAC_FAMILY_2"/>
    <property type="match status" value="1"/>
</dbReference>
<keyword evidence="3" id="KW-0804">Transcription</keyword>
<dbReference type="InterPro" id="IPR018060">
    <property type="entry name" value="HTH_AraC"/>
</dbReference>
<name>A0A917PPT1_9PSED</name>
<dbReference type="InterPro" id="IPR009057">
    <property type="entry name" value="Homeodomain-like_sf"/>
</dbReference>
<evidence type="ECO:0000256" key="2">
    <source>
        <dbReference type="ARBA" id="ARBA00023125"/>
    </source>
</evidence>
<dbReference type="Gene3D" id="1.10.10.60">
    <property type="entry name" value="Homeodomain-like"/>
    <property type="match status" value="1"/>
</dbReference>
<evidence type="ECO:0000313" key="6">
    <source>
        <dbReference type="Proteomes" id="UP000635983"/>
    </source>
</evidence>
<evidence type="ECO:0000256" key="1">
    <source>
        <dbReference type="ARBA" id="ARBA00023015"/>
    </source>
</evidence>
<feature type="domain" description="HTH araC/xylS-type" evidence="4">
    <location>
        <begin position="250"/>
        <end position="347"/>
    </location>
</feature>
<dbReference type="PANTHER" id="PTHR47894">
    <property type="entry name" value="HTH-TYPE TRANSCRIPTIONAL REGULATOR GADX"/>
    <property type="match status" value="1"/>
</dbReference>
<evidence type="ECO:0000259" key="4">
    <source>
        <dbReference type="PROSITE" id="PS01124"/>
    </source>
</evidence>
<evidence type="ECO:0000313" key="5">
    <source>
        <dbReference type="EMBL" id="GGJ86368.1"/>
    </source>
</evidence>
<dbReference type="SMART" id="SM00342">
    <property type="entry name" value="HTH_ARAC"/>
    <property type="match status" value="1"/>
</dbReference>
<gene>
    <name evidence="5" type="ORF">GCM10009304_10500</name>
</gene>
<dbReference type="RefSeq" id="WP_188982094.1">
    <property type="nucleotide sequence ID" value="NZ_BMPO01000002.1"/>
</dbReference>
<dbReference type="GO" id="GO:0003700">
    <property type="term" value="F:DNA-binding transcription factor activity"/>
    <property type="evidence" value="ECO:0007669"/>
    <property type="project" value="InterPro"/>
</dbReference>
<dbReference type="InterPro" id="IPR032687">
    <property type="entry name" value="AraC-type_N"/>
</dbReference>
<reference evidence="5" key="1">
    <citation type="journal article" date="2014" name="Int. J. Syst. Evol. Microbiol.">
        <title>Complete genome sequence of Corynebacterium casei LMG S-19264T (=DSM 44701T), isolated from a smear-ripened cheese.</title>
        <authorList>
            <consortium name="US DOE Joint Genome Institute (JGI-PGF)"/>
            <person name="Walter F."/>
            <person name="Albersmeier A."/>
            <person name="Kalinowski J."/>
            <person name="Ruckert C."/>
        </authorList>
    </citation>
    <scope>NUCLEOTIDE SEQUENCE</scope>
    <source>
        <strain evidence="5">JCM 30078</strain>
    </source>
</reference>
<accession>A0A917PPT1</accession>
<keyword evidence="6" id="KW-1185">Reference proteome</keyword>